<dbReference type="PANTHER" id="PTHR43008:SF4">
    <property type="entry name" value="CHAIN DEHYDROGENASE, PUTATIVE (AFU_ORTHOLOGUE AFUA_4G08710)-RELATED"/>
    <property type="match status" value="1"/>
</dbReference>
<dbReference type="GO" id="GO:0050664">
    <property type="term" value="F:oxidoreductase activity, acting on NAD(P)H, oxygen as acceptor"/>
    <property type="evidence" value="ECO:0007669"/>
    <property type="project" value="TreeGrafter"/>
</dbReference>
<reference evidence="4" key="1">
    <citation type="submission" date="2021-08" db="EMBL/GenBank/DDBJ databases">
        <title>Chromosome-Level Trichoderma cornu-damae using Hi-C Data.</title>
        <authorList>
            <person name="Kim C.S."/>
        </authorList>
    </citation>
    <scope>NUCLEOTIDE SEQUENCE</scope>
    <source>
        <strain evidence="4">KA19-0412C</strain>
    </source>
</reference>
<sequence>MYNISYAIKIPIDFAIMGSTESNPDCTIDNASTQTLFSLKDRTIIVTGATGGLGSQITRAILESGGDVIGIDRDEIPPAAIWGEHTAQFLPSPSARTKQRPAYTHAHARAHAPLLNTEPLQTLAKSFSCRLTYRPCDITSQSLTATVFEEAASDARYPLRGLVNCAGIGMVGDSIDYSEDLTKRTLDVNLAGSLYVAQAAAKVVRRQHQEGSSQGGASFVLVASMSGYITNKQSRHHHRSNRIFAQATPTAIYSASKAGVHQLTRSLAGEWGSSASPSAPTIRVNSISPGVIQTPMTKDVLSRQDWASVWEQEAMLKRISRPEEYRGAVVFLLGDASSYVTGVDLRVDGGSTAW</sequence>
<dbReference type="Gene3D" id="3.40.50.720">
    <property type="entry name" value="NAD(P)-binding Rossmann-like Domain"/>
    <property type="match status" value="1"/>
</dbReference>
<dbReference type="AlphaFoldDB" id="A0A9P8QE50"/>
<evidence type="ECO:0000256" key="3">
    <source>
        <dbReference type="ARBA" id="ARBA00023002"/>
    </source>
</evidence>
<dbReference type="InterPro" id="IPR020904">
    <property type="entry name" value="Sc_DH/Rdtase_CS"/>
</dbReference>
<dbReference type="EMBL" id="JAIWOZ010000006">
    <property type="protein sequence ID" value="KAH6603761.1"/>
    <property type="molecule type" value="Genomic_DNA"/>
</dbReference>
<dbReference type="PRINTS" id="PR00081">
    <property type="entry name" value="GDHRDH"/>
</dbReference>
<comment type="caution">
    <text evidence="4">The sequence shown here is derived from an EMBL/GenBank/DDBJ whole genome shotgun (WGS) entry which is preliminary data.</text>
</comment>
<gene>
    <name evidence="4" type="ORF">Trco_007207</name>
</gene>
<dbReference type="PANTHER" id="PTHR43008">
    <property type="entry name" value="BENZIL REDUCTASE"/>
    <property type="match status" value="1"/>
</dbReference>
<dbReference type="PROSITE" id="PS00061">
    <property type="entry name" value="ADH_SHORT"/>
    <property type="match status" value="1"/>
</dbReference>
<dbReference type="InterPro" id="IPR036291">
    <property type="entry name" value="NAD(P)-bd_dom_sf"/>
</dbReference>
<dbReference type="GO" id="GO:0016616">
    <property type="term" value="F:oxidoreductase activity, acting on the CH-OH group of donors, NAD or NADP as acceptor"/>
    <property type="evidence" value="ECO:0007669"/>
    <property type="project" value="UniProtKB-ARBA"/>
</dbReference>
<comment type="similarity">
    <text evidence="1">Belongs to the short-chain dehydrogenases/reductases (SDR) family.</text>
</comment>
<evidence type="ECO:0000313" key="4">
    <source>
        <dbReference type="EMBL" id="KAH6603761.1"/>
    </source>
</evidence>
<dbReference type="InterPro" id="IPR002347">
    <property type="entry name" value="SDR_fam"/>
</dbReference>
<dbReference type="Pfam" id="PF13561">
    <property type="entry name" value="adh_short_C2"/>
    <property type="match status" value="1"/>
</dbReference>
<accession>A0A9P8QE50</accession>
<protein>
    <submittedName>
        <fullName evidence="4">D-arabinitol 2-dehydrogenase</fullName>
    </submittedName>
</protein>
<keyword evidence="2" id="KW-0521">NADP</keyword>
<keyword evidence="5" id="KW-1185">Reference proteome</keyword>
<dbReference type="Proteomes" id="UP000827724">
    <property type="component" value="Unassembled WGS sequence"/>
</dbReference>
<keyword evidence="3" id="KW-0560">Oxidoreductase</keyword>
<proteinExistence type="inferred from homology"/>
<organism evidence="4 5">
    <name type="scientific">Trichoderma cornu-damae</name>
    <dbReference type="NCBI Taxonomy" id="654480"/>
    <lineage>
        <taxon>Eukaryota</taxon>
        <taxon>Fungi</taxon>
        <taxon>Dikarya</taxon>
        <taxon>Ascomycota</taxon>
        <taxon>Pezizomycotina</taxon>
        <taxon>Sordariomycetes</taxon>
        <taxon>Hypocreomycetidae</taxon>
        <taxon>Hypocreales</taxon>
        <taxon>Hypocreaceae</taxon>
        <taxon>Trichoderma</taxon>
    </lineage>
</organism>
<dbReference type="OrthoDB" id="1669814at2759"/>
<evidence type="ECO:0000313" key="5">
    <source>
        <dbReference type="Proteomes" id="UP000827724"/>
    </source>
</evidence>
<dbReference type="SUPFAM" id="SSF51735">
    <property type="entry name" value="NAD(P)-binding Rossmann-fold domains"/>
    <property type="match status" value="1"/>
</dbReference>
<evidence type="ECO:0000256" key="2">
    <source>
        <dbReference type="ARBA" id="ARBA00022857"/>
    </source>
</evidence>
<name>A0A9P8QE50_9HYPO</name>
<evidence type="ECO:0000256" key="1">
    <source>
        <dbReference type="ARBA" id="ARBA00006484"/>
    </source>
</evidence>